<keyword evidence="3" id="KW-1185">Reference proteome</keyword>
<dbReference type="AlphaFoldDB" id="A0A9X1IJ72"/>
<dbReference type="RefSeq" id="WP_226612648.1">
    <property type="nucleotide sequence ID" value="NZ_JAJAQI010000048.1"/>
</dbReference>
<feature type="compositionally biased region" description="Basic and acidic residues" evidence="1">
    <location>
        <begin position="1"/>
        <end position="11"/>
    </location>
</feature>
<dbReference type="EMBL" id="JAJAQI010000048">
    <property type="protein sequence ID" value="MCB4824613.1"/>
    <property type="molecule type" value="Genomic_DNA"/>
</dbReference>
<organism evidence="2 3">
    <name type="scientific">Roseicella aerolata</name>
    <dbReference type="NCBI Taxonomy" id="2883479"/>
    <lineage>
        <taxon>Bacteria</taxon>
        <taxon>Pseudomonadati</taxon>
        <taxon>Pseudomonadota</taxon>
        <taxon>Alphaproteobacteria</taxon>
        <taxon>Acetobacterales</taxon>
        <taxon>Roseomonadaceae</taxon>
        <taxon>Roseicella</taxon>
    </lineage>
</organism>
<protein>
    <submittedName>
        <fullName evidence="2">Uncharacterized protein</fullName>
    </submittedName>
</protein>
<evidence type="ECO:0000256" key="1">
    <source>
        <dbReference type="SAM" id="MobiDB-lite"/>
    </source>
</evidence>
<feature type="compositionally biased region" description="Basic and acidic residues" evidence="1">
    <location>
        <begin position="46"/>
        <end position="63"/>
    </location>
</feature>
<feature type="region of interest" description="Disordered" evidence="1">
    <location>
        <begin position="1"/>
        <end position="63"/>
    </location>
</feature>
<reference evidence="2" key="1">
    <citation type="submission" date="2021-10" db="EMBL/GenBank/DDBJ databases">
        <title>Roseicella aerolatum sp. nov., isolated from aerosols of e-waste dismantling site.</title>
        <authorList>
            <person name="Qin T."/>
        </authorList>
    </citation>
    <scope>NUCLEOTIDE SEQUENCE</scope>
    <source>
        <strain evidence="2">GB24</strain>
    </source>
</reference>
<name>A0A9X1IJ72_9PROT</name>
<dbReference type="Proteomes" id="UP001139311">
    <property type="component" value="Unassembled WGS sequence"/>
</dbReference>
<evidence type="ECO:0000313" key="2">
    <source>
        <dbReference type="EMBL" id="MCB4824613.1"/>
    </source>
</evidence>
<accession>A0A9X1IJ72</accession>
<proteinExistence type="predicted"/>
<comment type="caution">
    <text evidence="2">The sequence shown here is derived from an EMBL/GenBank/DDBJ whole genome shotgun (WGS) entry which is preliminary data.</text>
</comment>
<evidence type="ECO:0000313" key="3">
    <source>
        <dbReference type="Proteomes" id="UP001139311"/>
    </source>
</evidence>
<gene>
    <name evidence="2" type="ORF">LHA35_23065</name>
</gene>
<sequence length="63" mass="6951">MTDDKRREDPPPRQGYIPRPPSQADVDLVSGQQGLIEDEWTGEPAGPKEKPGPEEADPEKQPS</sequence>